<evidence type="ECO:0000256" key="1">
    <source>
        <dbReference type="SAM" id="MobiDB-lite"/>
    </source>
</evidence>
<sequence>MKTCGIKPLSIVALLSMGLLTGCLFEGEQSMEEMDAPPEEEEATSTDTISEETESDGEDIEGEEGEEEEGETTGSVQRELYLLDSNGMVVPQTIELPASKEVASQALEYLVKDGPVTELLPSGFGAVLPAGTQIQGVNLKEDGTAIVDVSKEFEEYQAEDEEAILQAMTYTLTQFESVKSIKLWINGYEQDTMPVSGTPITGGVSRSNGINLQESAVNDLVNSEPVTVYYPSQQDGQEVYQVPVTTRVTDQEDLYTSVVQTLLNGPDLGTSLLQPFNDGAEVSNTELNDGVLTVTFNEALLTGEETKALSDEALASLVMSLTNLPDVESVDIKVDGVEQVMNEAGELLSEPVTQTDVQNAKSL</sequence>
<evidence type="ECO:0000313" key="3">
    <source>
        <dbReference type="EMBL" id="MFC7061603.1"/>
    </source>
</evidence>
<organism evidence="3 4">
    <name type="scientific">Halobacillus seohaensis</name>
    <dbReference type="NCBI Taxonomy" id="447421"/>
    <lineage>
        <taxon>Bacteria</taxon>
        <taxon>Bacillati</taxon>
        <taxon>Bacillota</taxon>
        <taxon>Bacilli</taxon>
        <taxon>Bacillales</taxon>
        <taxon>Bacillaceae</taxon>
        <taxon>Halobacillus</taxon>
    </lineage>
</organism>
<reference evidence="4" key="1">
    <citation type="journal article" date="2019" name="Int. J. Syst. Evol. Microbiol.">
        <title>The Global Catalogue of Microorganisms (GCM) 10K type strain sequencing project: providing services to taxonomists for standard genome sequencing and annotation.</title>
        <authorList>
            <consortium name="The Broad Institute Genomics Platform"/>
            <consortium name="The Broad Institute Genome Sequencing Center for Infectious Disease"/>
            <person name="Wu L."/>
            <person name="Ma J."/>
        </authorList>
    </citation>
    <scope>NUCLEOTIDE SEQUENCE [LARGE SCALE GENOMIC DNA]</scope>
    <source>
        <strain evidence="4">CGMCC 4.1621</strain>
    </source>
</reference>
<feature type="domain" description="GerMN" evidence="2">
    <location>
        <begin position="103"/>
        <end position="194"/>
    </location>
</feature>
<dbReference type="Proteomes" id="UP001596410">
    <property type="component" value="Unassembled WGS sequence"/>
</dbReference>
<dbReference type="SMART" id="SM00909">
    <property type="entry name" value="Germane"/>
    <property type="match status" value="2"/>
</dbReference>
<dbReference type="Pfam" id="PF10646">
    <property type="entry name" value="Germane"/>
    <property type="match status" value="2"/>
</dbReference>
<feature type="compositionally biased region" description="Acidic residues" evidence="1">
    <location>
        <begin position="30"/>
        <end position="71"/>
    </location>
</feature>
<feature type="region of interest" description="Disordered" evidence="1">
    <location>
        <begin position="30"/>
        <end position="75"/>
    </location>
</feature>
<evidence type="ECO:0000259" key="2">
    <source>
        <dbReference type="SMART" id="SM00909"/>
    </source>
</evidence>
<dbReference type="EMBL" id="JBHSZV010000014">
    <property type="protein sequence ID" value="MFC7061603.1"/>
    <property type="molecule type" value="Genomic_DNA"/>
</dbReference>
<proteinExistence type="predicted"/>
<dbReference type="InterPro" id="IPR019606">
    <property type="entry name" value="GerMN"/>
</dbReference>
<gene>
    <name evidence="3" type="ORF">ACFQIC_06970</name>
</gene>
<keyword evidence="4" id="KW-1185">Reference proteome</keyword>
<comment type="caution">
    <text evidence="3">The sequence shown here is derived from an EMBL/GenBank/DDBJ whole genome shotgun (WGS) entry which is preliminary data.</text>
</comment>
<feature type="domain" description="GerMN" evidence="2">
    <location>
        <begin position="255"/>
        <end position="343"/>
    </location>
</feature>
<accession>A0ABW2EHH8</accession>
<dbReference type="RefSeq" id="WP_204707266.1">
    <property type="nucleotide sequence ID" value="NZ_JBHSZV010000014.1"/>
</dbReference>
<evidence type="ECO:0000313" key="4">
    <source>
        <dbReference type="Proteomes" id="UP001596410"/>
    </source>
</evidence>
<protein>
    <submittedName>
        <fullName evidence="3">GerMN domain-containing protein</fullName>
    </submittedName>
</protein>
<dbReference type="PROSITE" id="PS51257">
    <property type="entry name" value="PROKAR_LIPOPROTEIN"/>
    <property type="match status" value="1"/>
</dbReference>
<name>A0ABW2EHH8_9BACI</name>